<dbReference type="Pfam" id="PF00849">
    <property type="entry name" value="PseudoU_synth_2"/>
    <property type="match status" value="1"/>
</dbReference>
<dbReference type="InterPro" id="IPR042092">
    <property type="entry name" value="PsdUridine_s_RsuA/RluB/E/F_cat"/>
</dbReference>
<keyword evidence="6" id="KW-1185">Reference proteome</keyword>
<comment type="caution">
    <text evidence="5">The sequence shown here is derived from an EMBL/GenBank/DDBJ whole genome shotgun (WGS) entry which is preliminary data.</text>
</comment>
<dbReference type="InterPro" id="IPR050343">
    <property type="entry name" value="RsuA_PseudoU_synthase"/>
</dbReference>
<dbReference type="PANTHER" id="PTHR47683:SF2">
    <property type="entry name" value="RNA-BINDING S4 DOMAIN-CONTAINING PROTEIN"/>
    <property type="match status" value="1"/>
</dbReference>
<keyword evidence="2" id="KW-0413">Isomerase</keyword>
<dbReference type="InterPro" id="IPR018496">
    <property type="entry name" value="PsdUridine_synth_RsuA/RluB_CS"/>
</dbReference>
<dbReference type="NCBIfam" id="TIGR00093">
    <property type="entry name" value="pseudouridine synthase"/>
    <property type="match status" value="1"/>
</dbReference>
<evidence type="ECO:0000259" key="4">
    <source>
        <dbReference type="Pfam" id="PF00849"/>
    </source>
</evidence>
<dbReference type="AlphaFoldDB" id="A0ABD3MY86"/>
<dbReference type="SUPFAM" id="SSF55120">
    <property type="entry name" value="Pseudouridine synthase"/>
    <property type="match status" value="1"/>
</dbReference>
<evidence type="ECO:0000256" key="3">
    <source>
        <dbReference type="SAM" id="MobiDB-lite"/>
    </source>
</evidence>
<evidence type="ECO:0000256" key="1">
    <source>
        <dbReference type="ARBA" id="ARBA00008348"/>
    </source>
</evidence>
<dbReference type="InterPro" id="IPR000748">
    <property type="entry name" value="PsdUridine_synth_RsuA/RluB/E/F"/>
</dbReference>
<feature type="compositionally biased region" description="Acidic residues" evidence="3">
    <location>
        <begin position="300"/>
        <end position="315"/>
    </location>
</feature>
<dbReference type="InterPro" id="IPR020094">
    <property type="entry name" value="TruA/RsuA/RluB/E/F_N"/>
</dbReference>
<dbReference type="PROSITE" id="PS01149">
    <property type="entry name" value="PSI_RSU"/>
    <property type="match status" value="1"/>
</dbReference>
<feature type="compositionally biased region" description="Basic residues" evidence="3">
    <location>
        <begin position="82"/>
        <end position="92"/>
    </location>
</feature>
<reference evidence="5 6" key="1">
    <citation type="submission" date="2024-10" db="EMBL/GenBank/DDBJ databases">
        <title>Updated reference genomes for cyclostephanoid diatoms.</title>
        <authorList>
            <person name="Roberts W.R."/>
            <person name="Alverson A.J."/>
        </authorList>
    </citation>
    <scope>NUCLEOTIDE SEQUENCE [LARGE SCALE GENOMIC DNA]</scope>
    <source>
        <strain evidence="5 6">AJA010-31</strain>
    </source>
</reference>
<evidence type="ECO:0000256" key="2">
    <source>
        <dbReference type="ARBA" id="ARBA00023235"/>
    </source>
</evidence>
<evidence type="ECO:0000313" key="5">
    <source>
        <dbReference type="EMBL" id="KAL3768871.1"/>
    </source>
</evidence>
<dbReference type="InterPro" id="IPR036986">
    <property type="entry name" value="S4_RNA-bd_sf"/>
</dbReference>
<dbReference type="Gene3D" id="3.10.290.10">
    <property type="entry name" value="RNA-binding S4 domain"/>
    <property type="match status" value="1"/>
</dbReference>
<protein>
    <recommendedName>
        <fullName evidence="4">Pseudouridine synthase RsuA/RluA-like domain-containing protein</fullName>
    </recommendedName>
</protein>
<dbReference type="GO" id="GO:0009982">
    <property type="term" value="F:pseudouridine synthase activity"/>
    <property type="evidence" value="ECO:0007669"/>
    <property type="project" value="UniProtKB-ARBA"/>
</dbReference>
<feature type="compositionally biased region" description="Polar residues" evidence="3">
    <location>
        <begin position="69"/>
        <end position="79"/>
    </location>
</feature>
<dbReference type="Gene3D" id="3.30.70.580">
    <property type="entry name" value="Pseudouridine synthase I, catalytic domain, N-terminal subdomain"/>
    <property type="match status" value="1"/>
</dbReference>
<feature type="region of interest" description="Disordered" evidence="3">
    <location>
        <begin position="281"/>
        <end position="315"/>
    </location>
</feature>
<evidence type="ECO:0000313" key="6">
    <source>
        <dbReference type="Proteomes" id="UP001530400"/>
    </source>
</evidence>
<accession>A0ABD3MY86</accession>
<dbReference type="Proteomes" id="UP001530400">
    <property type="component" value="Unassembled WGS sequence"/>
</dbReference>
<comment type="similarity">
    <text evidence="1">Belongs to the pseudouridine synthase RsuA family.</text>
</comment>
<feature type="region of interest" description="Disordered" evidence="3">
    <location>
        <begin position="69"/>
        <end position="92"/>
    </location>
</feature>
<dbReference type="InterPro" id="IPR020103">
    <property type="entry name" value="PsdUridine_synth_cat_dom_sf"/>
</dbReference>
<dbReference type="EMBL" id="JALLPJ020001341">
    <property type="protein sequence ID" value="KAL3768871.1"/>
    <property type="molecule type" value="Genomic_DNA"/>
</dbReference>
<dbReference type="PANTHER" id="PTHR47683">
    <property type="entry name" value="PSEUDOURIDINE SYNTHASE FAMILY PROTEIN-RELATED"/>
    <property type="match status" value="1"/>
</dbReference>
<dbReference type="Gene3D" id="3.30.70.1560">
    <property type="entry name" value="Alpha-L RNA-binding motif"/>
    <property type="match status" value="1"/>
</dbReference>
<organism evidence="5 6">
    <name type="scientific">Cyclotella atomus</name>
    <dbReference type="NCBI Taxonomy" id="382360"/>
    <lineage>
        <taxon>Eukaryota</taxon>
        <taxon>Sar</taxon>
        <taxon>Stramenopiles</taxon>
        <taxon>Ochrophyta</taxon>
        <taxon>Bacillariophyta</taxon>
        <taxon>Coscinodiscophyceae</taxon>
        <taxon>Thalassiosirophycidae</taxon>
        <taxon>Stephanodiscales</taxon>
        <taxon>Stephanodiscaceae</taxon>
        <taxon>Cyclotella</taxon>
    </lineage>
</organism>
<gene>
    <name evidence="5" type="ORF">ACHAWO_013157</name>
</gene>
<name>A0ABD3MY86_9STRA</name>
<sequence length="380" mass="43499">MVLFHLSSLMKCSSLTPAFINIYRTTVIQQQLQQSTTRYNKMYHGGSKLLFSLQSFATSANTRTRCYLEDQSTADSEQPAQKKQRSRKQRMRIAKQFPMQRIDKVLADRGLGTRSKTFELAKSGRIATASHENVPFEERTVIRGPSEKVRSNAILFIDGKLLPGPTPLLMAYHKPKWMLSVMEDDKKYQDQERRHLGQVLAPRYVRSGMHPVGRLDYDTSGLILFSSDGKLTNKLLHPKQGIEKEYVATVKGEVNVEDLKDKLAKGVETTEGVHKAVLLEVMHSEGPSDEEDPRKRVEGSEDNEEEFDDKDDDYDGPYSDVRLIVSEGKYRMVRRMLHNCGHSVVELRRERHGAVRLDDLKVGEFREASEEELEWANKLL</sequence>
<proteinExistence type="inferred from homology"/>
<dbReference type="GO" id="GO:0006364">
    <property type="term" value="P:rRNA processing"/>
    <property type="evidence" value="ECO:0007669"/>
    <property type="project" value="UniProtKB-ARBA"/>
</dbReference>
<dbReference type="InterPro" id="IPR006145">
    <property type="entry name" value="PsdUridine_synth_RsuA/RluA"/>
</dbReference>
<feature type="domain" description="Pseudouridine synthase RsuA/RluA-like" evidence="4">
    <location>
        <begin position="170"/>
        <end position="338"/>
    </location>
</feature>
<dbReference type="GO" id="GO:0003723">
    <property type="term" value="F:RNA binding"/>
    <property type="evidence" value="ECO:0007669"/>
    <property type="project" value="UniProtKB-KW"/>
</dbReference>